<reference evidence="2 3" key="1">
    <citation type="journal article" date="2014" name="Antonie Van Leeuwenhoek">
        <title>Hyphomonas beringensis sp. nov. and Hyphomonas chukchiensis sp. nov., isolated from surface seawater of the Bering Sea and Chukchi Sea.</title>
        <authorList>
            <person name="Li C."/>
            <person name="Lai Q."/>
            <person name="Li G."/>
            <person name="Dong C."/>
            <person name="Wang J."/>
            <person name="Liao Y."/>
            <person name="Shao Z."/>
        </authorList>
    </citation>
    <scope>NUCLEOTIDE SEQUENCE [LARGE SCALE GENOMIC DNA]</scope>
    <source>
        <strain evidence="2 3">VP2</strain>
    </source>
</reference>
<protein>
    <recommendedName>
        <fullName evidence="4">Copper resistance protein D domain-containing protein</fullName>
    </recommendedName>
</protein>
<feature type="transmembrane region" description="Helical" evidence="1">
    <location>
        <begin position="6"/>
        <end position="30"/>
    </location>
</feature>
<name>A0A059FI53_9PROT</name>
<keyword evidence="1" id="KW-0472">Membrane</keyword>
<dbReference type="Proteomes" id="UP000024816">
    <property type="component" value="Unassembled WGS sequence"/>
</dbReference>
<organism evidence="2 3">
    <name type="scientific">Hyphomonas jannaschiana VP2</name>
    <dbReference type="NCBI Taxonomy" id="1280952"/>
    <lineage>
        <taxon>Bacteria</taxon>
        <taxon>Pseudomonadati</taxon>
        <taxon>Pseudomonadota</taxon>
        <taxon>Alphaproteobacteria</taxon>
        <taxon>Hyphomonadales</taxon>
        <taxon>Hyphomonadaceae</taxon>
        <taxon>Hyphomonas</taxon>
    </lineage>
</organism>
<dbReference type="PATRIC" id="fig|1280952.3.peg.766"/>
<accession>A0A059FI53</accession>
<evidence type="ECO:0008006" key="4">
    <source>
        <dbReference type="Google" id="ProtNLM"/>
    </source>
</evidence>
<dbReference type="STRING" id="1280952.HJA_03846"/>
<keyword evidence="3" id="KW-1185">Reference proteome</keyword>
<gene>
    <name evidence="2" type="ORF">HJA_03846</name>
</gene>
<sequence>MDDLTLARAIHVTAIVHWIGGVSFVTLVLLPGVRKLAAPEERAVLFEQIEGAFSWQAKISVTLAGLSGLYMTHRLAAWNRFLDPAFWWMHSMVAVWLIFTLVLFVFEPLFLHRWFAEQARRRPAEAMKLVWRGHLVLLALSLVTVMASVLGAHGALY</sequence>
<comment type="caution">
    <text evidence="2">The sequence shown here is derived from an EMBL/GenBank/DDBJ whole genome shotgun (WGS) entry which is preliminary data.</text>
</comment>
<dbReference type="eggNOG" id="ENOG50317EK">
    <property type="taxonomic scope" value="Bacteria"/>
</dbReference>
<dbReference type="OrthoDB" id="7356530at2"/>
<evidence type="ECO:0000313" key="2">
    <source>
        <dbReference type="EMBL" id="KCZ90330.1"/>
    </source>
</evidence>
<proteinExistence type="predicted"/>
<keyword evidence="1" id="KW-0812">Transmembrane</keyword>
<feature type="transmembrane region" description="Helical" evidence="1">
    <location>
        <begin position="51"/>
        <end position="73"/>
    </location>
</feature>
<keyword evidence="1" id="KW-1133">Transmembrane helix</keyword>
<dbReference type="EMBL" id="ARYJ01000002">
    <property type="protein sequence ID" value="KCZ90330.1"/>
    <property type="molecule type" value="Genomic_DNA"/>
</dbReference>
<dbReference type="AlphaFoldDB" id="A0A059FI53"/>
<evidence type="ECO:0000313" key="3">
    <source>
        <dbReference type="Proteomes" id="UP000024816"/>
    </source>
</evidence>
<feature type="transmembrane region" description="Helical" evidence="1">
    <location>
        <begin position="135"/>
        <end position="156"/>
    </location>
</feature>
<feature type="transmembrane region" description="Helical" evidence="1">
    <location>
        <begin position="93"/>
        <end position="115"/>
    </location>
</feature>
<dbReference type="RefSeq" id="WP_035578429.1">
    <property type="nucleotide sequence ID" value="NZ_ARYJ01000002.1"/>
</dbReference>
<evidence type="ECO:0000256" key="1">
    <source>
        <dbReference type="SAM" id="Phobius"/>
    </source>
</evidence>